<reference evidence="1 2" key="1">
    <citation type="submission" date="2020-07" db="EMBL/GenBank/DDBJ databases">
        <title>Thermogemmata thermophila gen. nov., sp. nov., a novel moderate thermophilic planctomycete from a Kamchatka hot spring.</title>
        <authorList>
            <person name="Elcheninov A.G."/>
            <person name="Podosokorskaya O.A."/>
            <person name="Kovaleva O.L."/>
            <person name="Novikov A."/>
            <person name="Bonch-Osmolovskaya E.A."/>
            <person name="Toshchakov S.V."/>
            <person name="Kublanov I.V."/>
        </authorList>
    </citation>
    <scope>NUCLEOTIDE SEQUENCE [LARGE SCALE GENOMIC DNA]</scope>
    <source>
        <strain evidence="1 2">2918</strain>
    </source>
</reference>
<evidence type="ECO:0000313" key="2">
    <source>
        <dbReference type="Proteomes" id="UP000542342"/>
    </source>
</evidence>
<name>A0A7V8VEC4_9BACT</name>
<dbReference type="AlphaFoldDB" id="A0A7V8VEC4"/>
<organism evidence="1 2">
    <name type="scientific">Thermogemmata fonticola</name>
    <dbReference type="NCBI Taxonomy" id="2755323"/>
    <lineage>
        <taxon>Bacteria</taxon>
        <taxon>Pseudomonadati</taxon>
        <taxon>Planctomycetota</taxon>
        <taxon>Planctomycetia</taxon>
        <taxon>Gemmatales</taxon>
        <taxon>Gemmataceae</taxon>
        <taxon>Thermogemmata</taxon>
    </lineage>
</organism>
<evidence type="ECO:0000313" key="1">
    <source>
        <dbReference type="EMBL" id="MBA2226406.1"/>
    </source>
</evidence>
<keyword evidence="2" id="KW-1185">Reference proteome</keyword>
<dbReference type="Proteomes" id="UP000542342">
    <property type="component" value="Unassembled WGS sequence"/>
</dbReference>
<sequence>MGELGIPRLAAQIPEFLPFASGTGRYKTIFPGPVKTEEVEIPGNGKTGDKIKVVIDSVELRGGTLFLVSYADAPPEVAQQPTASRMDKVRDAVKGPRGKILEEKELTIGYEKYPARDLLIETPEGFLRHRIVIAGARLYQISVRGSREVVTSPSADHFIQAFEVTR</sequence>
<accession>A0A7V8VEC4</accession>
<dbReference type="RefSeq" id="WP_194537854.1">
    <property type="nucleotide sequence ID" value="NZ_JACEFB010000006.1"/>
</dbReference>
<protein>
    <submittedName>
        <fullName evidence="1">Uncharacterized protein</fullName>
    </submittedName>
</protein>
<proteinExistence type="predicted"/>
<dbReference type="EMBL" id="JACEFB010000006">
    <property type="protein sequence ID" value="MBA2226406.1"/>
    <property type="molecule type" value="Genomic_DNA"/>
</dbReference>
<gene>
    <name evidence="1" type="ORF">H0921_09570</name>
</gene>
<comment type="caution">
    <text evidence="1">The sequence shown here is derived from an EMBL/GenBank/DDBJ whole genome shotgun (WGS) entry which is preliminary data.</text>
</comment>